<organism evidence="1 2">
    <name type="scientific">Cyclobacterium xiamenense</name>
    <dbReference type="NCBI Taxonomy" id="1297121"/>
    <lineage>
        <taxon>Bacteria</taxon>
        <taxon>Pseudomonadati</taxon>
        <taxon>Bacteroidota</taxon>
        <taxon>Cytophagia</taxon>
        <taxon>Cytophagales</taxon>
        <taxon>Cyclobacteriaceae</taxon>
        <taxon>Cyclobacterium</taxon>
    </lineage>
</organism>
<gene>
    <name evidence="1" type="ORF">SAMN05192553_103395</name>
</gene>
<sequence length="142" mass="15968">MSKYLDAAPGAGKRFYRDFHGKGKIVMLNLLKFKGTADYTNLEKVKPSGEISGKEAYQLYLDNTLPELRKAGSRMLYYGTASEFLIGPELEKWDAILLVEHESVSKFMEFAGSEDYLKNAGHRSAALEDSRLLPSTEIENHT</sequence>
<accession>A0A1H6YCP4</accession>
<dbReference type="EMBL" id="FNZH01000003">
    <property type="protein sequence ID" value="SEJ34950.1"/>
    <property type="molecule type" value="Genomic_DNA"/>
</dbReference>
<proteinExistence type="predicted"/>
<dbReference type="Proteomes" id="UP000199403">
    <property type="component" value="Unassembled WGS sequence"/>
</dbReference>
<dbReference type="PANTHER" id="PTHR40257:SF1">
    <property type="entry name" value="DUF1330 DOMAIN-CONTAINING PROTEIN"/>
    <property type="match status" value="1"/>
</dbReference>
<dbReference type="OrthoDB" id="8909581at2"/>
<dbReference type="Gene3D" id="3.30.70.100">
    <property type="match status" value="1"/>
</dbReference>
<keyword evidence="2" id="KW-1185">Reference proteome</keyword>
<dbReference type="STRING" id="1416801.SAMN05192553_103395"/>
<protein>
    <submittedName>
        <fullName evidence="1">Uncharacterized conserved protein, DUF1330 family</fullName>
    </submittedName>
</protein>
<evidence type="ECO:0000313" key="2">
    <source>
        <dbReference type="Proteomes" id="UP000199403"/>
    </source>
</evidence>
<reference evidence="2" key="1">
    <citation type="submission" date="2016-10" db="EMBL/GenBank/DDBJ databases">
        <authorList>
            <person name="Varghese N."/>
            <person name="Submissions S."/>
        </authorList>
    </citation>
    <scope>NUCLEOTIDE SEQUENCE [LARGE SCALE GENOMIC DNA]</scope>
    <source>
        <strain evidence="2">IBRC-M 10761</strain>
    </source>
</reference>
<dbReference type="AlphaFoldDB" id="A0A1H6YCP4"/>
<dbReference type="InterPro" id="IPR011008">
    <property type="entry name" value="Dimeric_a/b-barrel"/>
</dbReference>
<dbReference type="RefSeq" id="WP_092173836.1">
    <property type="nucleotide sequence ID" value="NZ_FNZH01000003.1"/>
</dbReference>
<name>A0A1H6YCP4_9BACT</name>
<dbReference type="SUPFAM" id="SSF54909">
    <property type="entry name" value="Dimeric alpha+beta barrel"/>
    <property type="match status" value="1"/>
</dbReference>
<evidence type="ECO:0000313" key="1">
    <source>
        <dbReference type="EMBL" id="SEJ34950.1"/>
    </source>
</evidence>
<dbReference type="PANTHER" id="PTHR40257">
    <property type="match status" value="1"/>
</dbReference>